<name>A0A9P6DWH0_9AGAM</name>
<dbReference type="GO" id="GO:0042594">
    <property type="term" value="P:response to starvation"/>
    <property type="evidence" value="ECO:0007669"/>
    <property type="project" value="TreeGrafter"/>
</dbReference>
<protein>
    <submittedName>
        <fullName evidence="2">Uncharacterized protein</fullName>
    </submittedName>
</protein>
<accession>A0A9P6DWH0</accession>
<dbReference type="GO" id="GO:0005737">
    <property type="term" value="C:cytoplasm"/>
    <property type="evidence" value="ECO:0007669"/>
    <property type="project" value="TreeGrafter"/>
</dbReference>
<dbReference type="OrthoDB" id="25778at2759"/>
<gene>
    <name evidence="2" type="ORF">BS47DRAFT_500063</name>
</gene>
<sequence length="174" mass="18979">MAHFPLTQPSDIAGPSSSPAISALSISPSGALLAAADEEGTVVKVFQLRGYGVIQRRDSFHMASSPRPPRPPSLPPSPSDTYSGSPFIVYGSSSTSRSRRRSSSSSINKPTLITPHNTIRGDRRGASHVGPGQRNVWHIYDLLRGMTKARVEGVSWAHDERWMRIRTWMEGLGM</sequence>
<dbReference type="GO" id="GO:0006914">
    <property type="term" value="P:autophagy"/>
    <property type="evidence" value="ECO:0007669"/>
    <property type="project" value="InterPro"/>
</dbReference>
<dbReference type="PANTHER" id="PTHR13268:SF0">
    <property type="entry name" value="BCAS3 MICROTUBULE ASSOCIATED CELL MIGRATION FACTOR"/>
    <property type="match status" value="1"/>
</dbReference>
<reference evidence="2" key="1">
    <citation type="journal article" date="2020" name="Nat. Commun.">
        <title>Large-scale genome sequencing of mycorrhizal fungi provides insights into the early evolution of symbiotic traits.</title>
        <authorList>
            <person name="Miyauchi S."/>
            <person name="Kiss E."/>
            <person name="Kuo A."/>
            <person name="Drula E."/>
            <person name="Kohler A."/>
            <person name="Sanchez-Garcia M."/>
            <person name="Morin E."/>
            <person name="Andreopoulos B."/>
            <person name="Barry K.W."/>
            <person name="Bonito G."/>
            <person name="Buee M."/>
            <person name="Carver A."/>
            <person name="Chen C."/>
            <person name="Cichocki N."/>
            <person name="Clum A."/>
            <person name="Culley D."/>
            <person name="Crous P.W."/>
            <person name="Fauchery L."/>
            <person name="Girlanda M."/>
            <person name="Hayes R.D."/>
            <person name="Keri Z."/>
            <person name="LaButti K."/>
            <person name="Lipzen A."/>
            <person name="Lombard V."/>
            <person name="Magnuson J."/>
            <person name="Maillard F."/>
            <person name="Murat C."/>
            <person name="Nolan M."/>
            <person name="Ohm R.A."/>
            <person name="Pangilinan J."/>
            <person name="Pereira M.F."/>
            <person name="Perotto S."/>
            <person name="Peter M."/>
            <person name="Pfister S."/>
            <person name="Riley R."/>
            <person name="Sitrit Y."/>
            <person name="Stielow J.B."/>
            <person name="Szollosi G."/>
            <person name="Zifcakova L."/>
            <person name="Stursova M."/>
            <person name="Spatafora J.W."/>
            <person name="Tedersoo L."/>
            <person name="Vaario L.M."/>
            <person name="Yamada A."/>
            <person name="Yan M."/>
            <person name="Wang P."/>
            <person name="Xu J."/>
            <person name="Bruns T."/>
            <person name="Baldrian P."/>
            <person name="Vilgalys R."/>
            <person name="Dunand C."/>
            <person name="Henrissat B."/>
            <person name="Grigoriev I.V."/>
            <person name="Hibbett D."/>
            <person name="Nagy L.G."/>
            <person name="Martin F.M."/>
        </authorList>
    </citation>
    <scope>NUCLEOTIDE SEQUENCE</scope>
    <source>
        <strain evidence="2">UP504</strain>
    </source>
</reference>
<keyword evidence="3" id="KW-1185">Reference proteome</keyword>
<feature type="compositionally biased region" description="Pro residues" evidence="1">
    <location>
        <begin position="66"/>
        <end position="78"/>
    </location>
</feature>
<evidence type="ECO:0000313" key="2">
    <source>
        <dbReference type="EMBL" id="KAF9517476.1"/>
    </source>
</evidence>
<evidence type="ECO:0000313" key="3">
    <source>
        <dbReference type="Proteomes" id="UP000886523"/>
    </source>
</evidence>
<comment type="caution">
    <text evidence="2">The sequence shown here is derived from an EMBL/GenBank/DDBJ whole genome shotgun (WGS) entry which is preliminary data.</text>
</comment>
<dbReference type="AlphaFoldDB" id="A0A9P6DWH0"/>
<dbReference type="InterPro" id="IPR045142">
    <property type="entry name" value="BCAS3-like"/>
</dbReference>
<feature type="region of interest" description="Disordered" evidence="1">
    <location>
        <begin position="60"/>
        <end position="130"/>
    </location>
</feature>
<proteinExistence type="predicted"/>
<dbReference type="PANTHER" id="PTHR13268">
    <property type="entry name" value="BREAST CARCINOMA AMPLIFIED SEQUENCE 3"/>
    <property type="match status" value="1"/>
</dbReference>
<dbReference type="SUPFAM" id="SSF82171">
    <property type="entry name" value="DPP6 N-terminal domain-like"/>
    <property type="match status" value="1"/>
</dbReference>
<feature type="compositionally biased region" description="Polar residues" evidence="1">
    <location>
        <begin position="107"/>
        <end position="117"/>
    </location>
</feature>
<dbReference type="Proteomes" id="UP000886523">
    <property type="component" value="Unassembled WGS sequence"/>
</dbReference>
<evidence type="ECO:0000256" key="1">
    <source>
        <dbReference type="SAM" id="MobiDB-lite"/>
    </source>
</evidence>
<organism evidence="2 3">
    <name type="scientific">Hydnum rufescens UP504</name>
    <dbReference type="NCBI Taxonomy" id="1448309"/>
    <lineage>
        <taxon>Eukaryota</taxon>
        <taxon>Fungi</taxon>
        <taxon>Dikarya</taxon>
        <taxon>Basidiomycota</taxon>
        <taxon>Agaricomycotina</taxon>
        <taxon>Agaricomycetes</taxon>
        <taxon>Cantharellales</taxon>
        <taxon>Hydnaceae</taxon>
        <taxon>Hydnum</taxon>
    </lineage>
</organism>
<dbReference type="EMBL" id="MU128931">
    <property type="protein sequence ID" value="KAF9517476.1"/>
    <property type="molecule type" value="Genomic_DNA"/>
</dbReference>